<evidence type="ECO:0000313" key="2">
    <source>
        <dbReference type="EMBL" id="SDX04645.1"/>
    </source>
</evidence>
<dbReference type="PANTHER" id="PTHR30615">
    <property type="entry name" value="UNCHARACTERIZED PROTEIN YJBQ-RELATED"/>
    <property type="match status" value="1"/>
</dbReference>
<reference evidence="3" key="1">
    <citation type="submission" date="2016-10" db="EMBL/GenBank/DDBJ databases">
        <authorList>
            <person name="Varghese N."/>
            <person name="Submissions S."/>
        </authorList>
    </citation>
    <scope>NUCLEOTIDE SEQUENCE [LARGE SCALE GENOMIC DNA]</scope>
    <source>
        <strain evidence="3">DSM 217</strain>
    </source>
</reference>
<comment type="similarity">
    <text evidence="1">Belongs to the UPF0047 family.</text>
</comment>
<evidence type="ECO:0000256" key="1">
    <source>
        <dbReference type="ARBA" id="ARBA00005534"/>
    </source>
</evidence>
<dbReference type="EMBL" id="FNNZ01000013">
    <property type="protein sequence ID" value="SDX04645.1"/>
    <property type="molecule type" value="Genomic_DNA"/>
</dbReference>
<accession>A0A1H2YI45</accession>
<gene>
    <name evidence="2" type="ORF">SAMN05421783_11314</name>
</gene>
<dbReference type="STRING" id="1058.SAMN05421783_11314"/>
<dbReference type="Pfam" id="PF01894">
    <property type="entry name" value="YjbQ"/>
    <property type="match status" value="1"/>
</dbReference>
<dbReference type="RefSeq" id="WP_093033210.1">
    <property type="nucleotide sequence ID" value="NZ_FNNZ01000013.1"/>
</dbReference>
<protein>
    <submittedName>
        <fullName evidence="2">Secondary thiamine-phosphate synthase enzyme</fullName>
    </submittedName>
</protein>
<dbReference type="SUPFAM" id="SSF111038">
    <property type="entry name" value="YjbQ-like"/>
    <property type="match status" value="1"/>
</dbReference>
<dbReference type="Gene3D" id="2.60.120.460">
    <property type="entry name" value="YjbQ-like"/>
    <property type="match status" value="1"/>
</dbReference>
<organism evidence="2 3">
    <name type="scientific">Thiocapsa roseopersicina</name>
    <dbReference type="NCBI Taxonomy" id="1058"/>
    <lineage>
        <taxon>Bacteria</taxon>
        <taxon>Pseudomonadati</taxon>
        <taxon>Pseudomonadota</taxon>
        <taxon>Gammaproteobacteria</taxon>
        <taxon>Chromatiales</taxon>
        <taxon>Chromatiaceae</taxon>
        <taxon>Thiocapsa</taxon>
    </lineage>
</organism>
<dbReference type="OrthoDB" id="9801725at2"/>
<evidence type="ECO:0000313" key="3">
    <source>
        <dbReference type="Proteomes" id="UP000198816"/>
    </source>
</evidence>
<dbReference type="AlphaFoldDB" id="A0A1H2YI45"/>
<keyword evidence="3" id="KW-1185">Reference proteome</keyword>
<dbReference type="PANTHER" id="PTHR30615:SF8">
    <property type="entry name" value="UPF0047 PROTEIN C4A8.02C"/>
    <property type="match status" value="1"/>
</dbReference>
<dbReference type="InterPro" id="IPR001602">
    <property type="entry name" value="UPF0047_YjbQ-like"/>
</dbReference>
<proteinExistence type="inferred from homology"/>
<dbReference type="InterPro" id="IPR035917">
    <property type="entry name" value="YjbQ-like_sf"/>
</dbReference>
<name>A0A1H2YI45_THIRO</name>
<dbReference type="NCBIfam" id="TIGR00149">
    <property type="entry name" value="TIGR00149_YjbQ"/>
    <property type="match status" value="1"/>
</dbReference>
<dbReference type="PIRSF" id="PIRSF004681">
    <property type="entry name" value="UCP004681"/>
    <property type="match status" value="1"/>
</dbReference>
<sequence length="142" mass="16058">MFFPCETILLRTAAPIEIIDVTATVRTAFQESGVVQGQVTLFSPHTTAFVCLNEKEHMLQRDMLDFLHRLVPADSDFRHNRDPVDGRLNAHSHLLGLFMNASETIPVADGQLLLGGWQSIFFIELDGPRDERRLLMQIIGEQ</sequence>
<dbReference type="Proteomes" id="UP000198816">
    <property type="component" value="Unassembled WGS sequence"/>
</dbReference>